<reference evidence="9 10" key="1">
    <citation type="journal article" date="2013" name="PLoS ONE">
        <title>Predicting the Proteins of Angomonas deanei, Strigomonas culicis and Their Respective Endosymbionts Reveals New Aspects of the Trypanosomatidae Family.</title>
        <authorList>
            <person name="Motta M.C."/>
            <person name="Martins A.C."/>
            <person name="de Souza S.S."/>
            <person name="Catta-Preta C.M."/>
            <person name="Silva R."/>
            <person name="Klein C.C."/>
            <person name="de Almeida L.G."/>
            <person name="de Lima Cunha O."/>
            <person name="Ciapina L.P."/>
            <person name="Brocchi M."/>
            <person name="Colabardini A.C."/>
            <person name="de Araujo Lima B."/>
            <person name="Machado C.R."/>
            <person name="de Almeida Soares C.M."/>
            <person name="Probst C.M."/>
            <person name="de Menezes C.B."/>
            <person name="Thompson C.E."/>
            <person name="Bartholomeu D.C."/>
            <person name="Gradia D.F."/>
            <person name="Pavoni D.P."/>
            <person name="Grisard E.C."/>
            <person name="Fantinatti-Garboggini F."/>
            <person name="Marchini F.K."/>
            <person name="Rodrigues-Luiz G.F."/>
            <person name="Wagner G."/>
            <person name="Goldman G.H."/>
            <person name="Fietto J.L."/>
            <person name="Elias M.C."/>
            <person name="Goldman M.H."/>
            <person name="Sagot M.F."/>
            <person name="Pereira M."/>
            <person name="Stoco P.H."/>
            <person name="de Mendonca-Neto R.P."/>
            <person name="Teixeira S.M."/>
            <person name="Maciel T.E."/>
            <person name="de Oliveira Mendes T.A."/>
            <person name="Urmenyi T.P."/>
            <person name="de Souza W."/>
            <person name="Schenkman S."/>
            <person name="de Vasconcelos A.T."/>
        </authorList>
    </citation>
    <scope>NUCLEOTIDE SEQUENCE [LARGE SCALE GENOMIC DNA]</scope>
</reference>
<feature type="compositionally biased region" description="Basic and acidic residues" evidence="7">
    <location>
        <begin position="2408"/>
        <end position="2420"/>
    </location>
</feature>
<proteinExistence type="inferred from homology"/>
<evidence type="ECO:0000256" key="4">
    <source>
        <dbReference type="ARBA" id="ARBA00022807"/>
    </source>
</evidence>
<dbReference type="GO" id="GO:0006508">
    <property type="term" value="P:proteolysis"/>
    <property type="evidence" value="ECO:0007669"/>
    <property type="project" value="UniProtKB-KW"/>
</dbReference>
<dbReference type="Gene3D" id="3.90.70.10">
    <property type="entry name" value="Cysteine proteinases"/>
    <property type="match status" value="1"/>
</dbReference>
<keyword evidence="6" id="KW-0175">Coiled coil</keyword>
<evidence type="ECO:0000256" key="7">
    <source>
        <dbReference type="SAM" id="MobiDB-lite"/>
    </source>
</evidence>
<dbReference type="SUPFAM" id="SSF49758">
    <property type="entry name" value="Calpain large subunit, middle domain (domain III)"/>
    <property type="match status" value="1"/>
</dbReference>
<evidence type="ECO:0000259" key="8">
    <source>
        <dbReference type="PROSITE" id="PS50203"/>
    </source>
</evidence>
<dbReference type="SMART" id="SM00230">
    <property type="entry name" value="CysPc"/>
    <property type="match status" value="1"/>
</dbReference>
<organism evidence="9 10">
    <name type="scientific">Strigomonas culicis</name>
    <dbReference type="NCBI Taxonomy" id="28005"/>
    <lineage>
        <taxon>Eukaryota</taxon>
        <taxon>Discoba</taxon>
        <taxon>Euglenozoa</taxon>
        <taxon>Kinetoplastea</taxon>
        <taxon>Metakinetoplastina</taxon>
        <taxon>Trypanosomatida</taxon>
        <taxon>Trypanosomatidae</taxon>
        <taxon>Strigomonadinae</taxon>
        <taxon>Strigomonas</taxon>
    </lineage>
</organism>
<evidence type="ECO:0000313" key="10">
    <source>
        <dbReference type="Proteomes" id="UP000015354"/>
    </source>
</evidence>
<dbReference type="InterPro" id="IPR036213">
    <property type="entry name" value="Calpain_III_sf"/>
</dbReference>
<keyword evidence="10" id="KW-1185">Reference proteome</keyword>
<dbReference type="OrthoDB" id="258624at2759"/>
<keyword evidence="4" id="KW-0788">Thiol protease</keyword>
<accession>S9TMG5</accession>
<dbReference type="InterPro" id="IPR022684">
    <property type="entry name" value="Calpain_cysteine_protease"/>
</dbReference>
<name>S9TMG5_9TRYP</name>
<evidence type="ECO:0000256" key="1">
    <source>
        <dbReference type="ARBA" id="ARBA00007623"/>
    </source>
</evidence>
<dbReference type="FunFam" id="2.60.120.380:FF:000014">
    <property type="entry name" value="Putative calpain-like cysteine peptidase"/>
    <property type="match status" value="1"/>
</dbReference>
<evidence type="ECO:0000256" key="6">
    <source>
        <dbReference type="SAM" id="Coils"/>
    </source>
</evidence>
<feature type="coiled-coil region" evidence="6">
    <location>
        <begin position="440"/>
        <end position="467"/>
    </location>
</feature>
<keyword evidence="3" id="KW-0378">Hydrolase</keyword>
<evidence type="ECO:0000256" key="3">
    <source>
        <dbReference type="ARBA" id="ARBA00022801"/>
    </source>
</evidence>
<evidence type="ECO:0000256" key="2">
    <source>
        <dbReference type="ARBA" id="ARBA00022670"/>
    </source>
</evidence>
<comment type="caution">
    <text evidence="5">Lacks conserved residue(s) required for the propagation of feature annotation.</text>
</comment>
<dbReference type="InterPro" id="IPR001300">
    <property type="entry name" value="Peptidase_C2_calpain_cat"/>
</dbReference>
<dbReference type="Pfam" id="PF24610">
    <property type="entry name" value="DUF7623"/>
    <property type="match status" value="26"/>
</dbReference>
<dbReference type="SUPFAM" id="SSF54001">
    <property type="entry name" value="Cysteine proteinases"/>
    <property type="match status" value="1"/>
</dbReference>
<dbReference type="Gene3D" id="2.60.120.380">
    <property type="match status" value="1"/>
</dbReference>
<feature type="coiled-coil region" evidence="6">
    <location>
        <begin position="240"/>
        <end position="270"/>
    </location>
</feature>
<dbReference type="Proteomes" id="UP000015354">
    <property type="component" value="Unassembled WGS sequence"/>
</dbReference>
<evidence type="ECO:0000313" key="9">
    <source>
        <dbReference type="EMBL" id="EPY19437.1"/>
    </source>
</evidence>
<comment type="caution">
    <text evidence="9">The sequence shown here is derived from an EMBL/GenBank/DDBJ whole genome shotgun (WGS) entry which is preliminary data.</text>
</comment>
<dbReference type="PANTHER" id="PTHR10183:SF379">
    <property type="entry name" value="CALPAIN-5"/>
    <property type="match status" value="1"/>
</dbReference>
<evidence type="ECO:0000256" key="5">
    <source>
        <dbReference type="PROSITE-ProRule" id="PRU00239"/>
    </source>
</evidence>
<feature type="domain" description="Calpain catalytic" evidence="8">
    <location>
        <begin position="1828"/>
        <end position="2103"/>
    </location>
</feature>
<sequence>MDEEPQGVPRECLPLDKDAEFKRLEGERNMLKTHHVEPTDPRLLEVEEAMNARANEMAKAMRDQAREQVLPEVFNGIPREALHLDEDMPYTGLEAAHIMAGDDEGRRRDLADAMAKRAADVASKLRVEERGNLGEPLGYAPEDLPLDQNREYLNKETELIVLRADPEENAKRIAEVEEELRVLAVEIAKEKAEEEREYLDTDLEGCRPEELNLLNDPQYAELEEEYHRARKDPNVDEYRMNELEKLMNARAHELARLKNAEERSNFLEEQRGVPLSELPLDTDDEFRQLEAERARLLREPLKNTQAILAIEKDMNERIAELTAEAVKNDRIFLDEEPEGVPQRQLDLDNDPEFQGLEKQRAALKAKDARKNAAAIHELEAQMNDRLHNLAEEKKWDARKDMGEDTLGIPLKDLADKFDNDKHFHDLEEQYRDARSDPSRQKLVEGLLEQMKERAKELADEMHEEERGNLEQDPEGVPLAALGLNTDEKFLTLENEARKLRNEPNGARRNAERLMDLEEQMNDRTKELATEARKTYIDTNPERVPLELLKLGEDPAFVAKEHELRRLAKNPVSNKERIRNLKDELNELAQEKAKSLLENDRGYLDPEPEGVELRHVAIDQDPQFREMEVERARLKAEDPRKNQRAIASLESKLNERAHELAKALKDDETNAISDATRGVPITVLNPHEDAEFKVLAAQYRDLKLNPQKGNAAVLRDVKQQMKERAAVLADQKVQGDRGFLNANPEGVAVRDLPLDKDPKFHDLEVQRAKLKASGGNPAKIKELEEQLNAQAEELARALKKKDLEGLNQKPEGIPIDLLDPHGDAEFAAYLPQLRELKKDPKANKAAIDILQQDMNDRVKQLADDKLRADRPKYVEDVVDGVPRDILPLDKDPKFHELEVQRAVLRTKDPRRNADKIKDLEAELNERAGELAAEQKKKDLECLDQNPEGIPLSILNPHADSEFAQLVEARRELMKDPKKNAEALQDLEVQMNDCVTNLAKAMRENERAFLDPEPESIPIEDVPVDKDQNFLRMEDYLRKLKKDPRRNAQMIKDTQDKMNDRAHELAKEIMASDVQCLPNDKYRGIPREDLNLHASPEFREAANRRRKALSAPKPALDEVARMEEEMDDIAREIANAIIENDRAFLDTTPEGIDRKDLLLDEDRVYLGMEAELRKLQKTPAAAKRNKEAIRDLQDQMNDRVHELAKSVFAKQREEFLDAEPEGIPLSRLPLDVDPAFKEAEIARYNELKKDSPDANTLKELEERMNDRAHALATEMLSKDRAFLDPEPDGVPLDLLPLATDAAFNELMHRRQALKNAGKKSNDPAIKEIEGKINDRAHTLARDFLMKNRGFLDPDHENVPIEDIPLNSDPVFREMETELMQLKKDPVKNKSKISELEEDMNERAGELARNLLKKERAAQDQEPFGVPLDLLPLNEDADLNELERRRRALKKDPRGNAEALRAVEAEIEERVRAIAEDYLDTERKSMDQEPEGVPLRDLNLSNDTKFHEIERELRDLMKNPSKNKEAIADLQEQMNDRAHVLAKKMQSKDRGYLNPEQLGVPIDLLPLNSDPEFVEMERNRRELKKNFQLNGKAVRELEDQLNDRAKEIAREYLNEERAFLDQNPKGIALKDLPLEGDKKFHDLEKQLRQLKKDPRKNADAIAEVQEKMNERAHELAKRKLAGDRSYLYSEAHGVPLADLDLDNDAEFLDLERQRKEALRDPKRAAEVADLEELLNERVDQIAAEYLKKDRAYLDPEPEGVPLDELPLSEDLTFKGMENERRHLKIDESKNKLAIQELESKLNDRAHALAREKKGFQDPDFHAANEDIAELWPRLRDLYPEGVFNPITPDTTLPSDVSSAGQDMGFLAPFIAALSRHTVLISRLFLDKAHPYMHPYRIQLFNPDCSPATVEVDDRVPCDESKEPKFTQVPSRMWYPLLLEKAYAKFVGGYENFNNCNAHDTLRDLTGRPVVHISLEDPKHAAAQNMGNFTTPAFWHRVNNNFSRGDVFICVSNGEVPDGIHPQCCYALMDVIELHPESEEPEDVVIKVHNCYGDEPLYSGPLRKGDPAWTSEMRRACGYKEDETDVLYMPLPTFLDNFSCMQRCKINCGDRLSAPGEWNEYTAGGTSKFTTFRSNPIYVVQNKTARPATILAEVRHAAPLYVDETNCKRYPYTGLTVMQPIDAKLPPTPFITNGTHKFIQKGMMLDSREVCSEVEIPASTTCYLIPYTKDRGTFGNFTLSIYPDAAKLSLTPLGHAGLTLKPLKDTVKIEGNSEGARLDFMVSEPCDVHVLLHQNQVSDANSVRRGDAVGEDEVALAAFNEYGIRVGSTGDPSAAREHALVFKAPQGGRYSLLATCSTSGPCPATIEIYTAPKVEAELVPVAPDAKPLCLQSNLRFPALNRTATAPMSARGVSRERTVSRERGSSRGGSRRTGSLPAPKGAVSARGGSGL</sequence>
<dbReference type="GO" id="GO:0004198">
    <property type="term" value="F:calcium-dependent cysteine-type endopeptidase activity"/>
    <property type="evidence" value="ECO:0007669"/>
    <property type="project" value="InterPro"/>
</dbReference>
<dbReference type="InterPro" id="IPR038765">
    <property type="entry name" value="Papain-like_cys_pep_sf"/>
</dbReference>
<dbReference type="Pfam" id="PF00648">
    <property type="entry name" value="Peptidase_C2"/>
    <property type="match status" value="1"/>
</dbReference>
<dbReference type="PROSITE" id="PS50203">
    <property type="entry name" value="CALPAIN_CAT"/>
    <property type="match status" value="1"/>
</dbReference>
<dbReference type="PANTHER" id="PTHR10183">
    <property type="entry name" value="CALPAIN"/>
    <property type="match status" value="1"/>
</dbReference>
<protein>
    <submittedName>
        <fullName evidence="9">Calpain-like cysteine peptidase</fullName>
    </submittedName>
</protein>
<dbReference type="InterPro" id="IPR056040">
    <property type="entry name" value="DUF7623"/>
</dbReference>
<keyword evidence="2" id="KW-0645">Protease</keyword>
<gene>
    <name evidence="9" type="ORF">STCU_09462</name>
</gene>
<dbReference type="EMBL" id="ATMH01009462">
    <property type="protein sequence ID" value="EPY19437.1"/>
    <property type="molecule type" value="Genomic_DNA"/>
</dbReference>
<feature type="region of interest" description="Disordered" evidence="7">
    <location>
        <begin position="2397"/>
        <end position="2446"/>
    </location>
</feature>
<comment type="similarity">
    <text evidence="1">Belongs to the peptidase C2 family.</text>
</comment>